<feature type="domain" description="Pyrrolo-quinoline quinone repeat" evidence="3">
    <location>
        <begin position="192"/>
        <end position="447"/>
    </location>
</feature>
<dbReference type="AlphaFoldDB" id="A0A512MIB4"/>
<reference evidence="4 5" key="1">
    <citation type="submission" date="2019-07" db="EMBL/GenBank/DDBJ databases">
        <title>Whole genome shotgun sequence of Brevifollis gellanilyticus NBRC 108608.</title>
        <authorList>
            <person name="Hosoyama A."/>
            <person name="Uohara A."/>
            <person name="Ohji S."/>
            <person name="Ichikawa N."/>
        </authorList>
    </citation>
    <scope>NUCLEOTIDE SEQUENCE [LARGE SCALE GENOMIC DNA]</scope>
    <source>
        <strain evidence="4 5">NBRC 108608</strain>
    </source>
</reference>
<name>A0A512MIB4_9BACT</name>
<dbReference type="SUPFAM" id="SSF50998">
    <property type="entry name" value="Quinoprotein alcohol dehydrogenase-like"/>
    <property type="match status" value="1"/>
</dbReference>
<dbReference type="EMBL" id="BKAG01000113">
    <property type="protein sequence ID" value="GEP46472.1"/>
    <property type="molecule type" value="Genomic_DNA"/>
</dbReference>
<dbReference type="Proteomes" id="UP000321577">
    <property type="component" value="Unassembled WGS sequence"/>
</dbReference>
<dbReference type="Gene3D" id="2.130.10.10">
    <property type="entry name" value="YVTN repeat-like/Quinoprotein amine dehydrogenase"/>
    <property type="match status" value="2"/>
</dbReference>
<feature type="transmembrane region" description="Helical" evidence="2">
    <location>
        <begin position="37"/>
        <end position="57"/>
    </location>
</feature>
<dbReference type="Pfam" id="PF13360">
    <property type="entry name" value="PQQ_2"/>
    <property type="match status" value="1"/>
</dbReference>
<accession>A0A512MIB4</accession>
<evidence type="ECO:0000313" key="5">
    <source>
        <dbReference type="Proteomes" id="UP000321577"/>
    </source>
</evidence>
<dbReference type="InterPro" id="IPR002372">
    <property type="entry name" value="PQQ_rpt_dom"/>
</dbReference>
<comment type="caution">
    <text evidence="4">The sequence shown here is derived from an EMBL/GenBank/DDBJ whole genome shotgun (WGS) entry which is preliminary data.</text>
</comment>
<dbReference type="PANTHER" id="PTHR34512:SF30">
    <property type="entry name" value="OUTER MEMBRANE PROTEIN ASSEMBLY FACTOR BAMB"/>
    <property type="match status" value="1"/>
</dbReference>
<sequence>MTSRRSLPWFPILIVVLTAIALVAVGMREEMERNFKGWLMSAIPLLASILLFLWFLITPRFSWKTRLIGLFLVIATGVAAKQLVRVDGVIDGRGLPRFAWRWSTKAQPATAPLKVDDPNTTAPKDDPRLASAADVPQFFGPNRDGLAPEIKLATDWTATPPKELWRQPIGPAWSAYAVVGGRAITQEQRGEDEAVTCYELLTGRLLWAHVDKAHFSQWQGGEGPRGTPMVDKDRVYTFGATGILNCLDLATGKPHWQRRILDENKLANIEWGLSASPLVVNDLVIVSSGRPNGDAQPPLLLAFKIADGTDAWRSGEGEASYSSPMLATLAGKQVILYQGARGLTAHDPATGSILLTHPWGDEKWPRASQPVVVPGDRVFLSAGYGMGCCMLQIKAEADGKLTATELWASLKMKTQFNSTALKDNHLYGLDDGRLTCLDLATGDRLWKEGRFASGQTLLAGDLVIVQSEPGPVHLCAADPAGFKELGKLAALDAKTWNHPVLAGRYLLVRNDREAVCYELPVK</sequence>
<evidence type="ECO:0000313" key="4">
    <source>
        <dbReference type="EMBL" id="GEP46472.1"/>
    </source>
</evidence>
<dbReference type="InterPro" id="IPR011047">
    <property type="entry name" value="Quinoprotein_ADH-like_sf"/>
</dbReference>
<keyword evidence="2" id="KW-1133">Transmembrane helix</keyword>
<dbReference type="RefSeq" id="WP_146856374.1">
    <property type="nucleotide sequence ID" value="NZ_BKAG01000113.1"/>
</dbReference>
<evidence type="ECO:0000256" key="2">
    <source>
        <dbReference type="SAM" id="Phobius"/>
    </source>
</evidence>
<gene>
    <name evidence="4" type="ORF">BGE01nite_57630</name>
</gene>
<keyword evidence="5" id="KW-1185">Reference proteome</keyword>
<feature type="region of interest" description="Disordered" evidence="1">
    <location>
        <begin position="109"/>
        <end position="128"/>
    </location>
</feature>
<keyword evidence="2" id="KW-0472">Membrane</keyword>
<evidence type="ECO:0000259" key="3">
    <source>
        <dbReference type="Pfam" id="PF13360"/>
    </source>
</evidence>
<evidence type="ECO:0000256" key="1">
    <source>
        <dbReference type="SAM" id="MobiDB-lite"/>
    </source>
</evidence>
<organism evidence="4 5">
    <name type="scientific">Brevifollis gellanilyticus</name>
    <dbReference type="NCBI Taxonomy" id="748831"/>
    <lineage>
        <taxon>Bacteria</taxon>
        <taxon>Pseudomonadati</taxon>
        <taxon>Verrucomicrobiota</taxon>
        <taxon>Verrucomicrobiia</taxon>
        <taxon>Verrucomicrobiales</taxon>
        <taxon>Verrucomicrobiaceae</taxon>
    </lineage>
</organism>
<dbReference type="OrthoDB" id="179188at2"/>
<feature type="transmembrane region" description="Helical" evidence="2">
    <location>
        <begin position="63"/>
        <end position="84"/>
    </location>
</feature>
<protein>
    <submittedName>
        <fullName evidence="4">Alcohol dehydrogenase</fullName>
    </submittedName>
</protein>
<dbReference type="InterPro" id="IPR015943">
    <property type="entry name" value="WD40/YVTN_repeat-like_dom_sf"/>
</dbReference>
<dbReference type="PANTHER" id="PTHR34512">
    <property type="entry name" value="CELL SURFACE PROTEIN"/>
    <property type="match status" value="1"/>
</dbReference>
<keyword evidence="2" id="KW-0812">Transmembrane</keyword>
<proteinExistence type="predicted"/>
<feature type="transmembrane region" description="Helical" evidence="2">
    <location>
        <begin position="6"/>
        <end position="25"/>
    </location>
</feature>